<dbReference type="Pfam" id="PF20255">
    <property type="entry name" value="DUF6606"/>
    <property type="match status" value="1"/>
</dbReference>
<feature type="domain" description="DUF6606" evidence="10">
    <location>
        <begin position="15"/>
        <end position="285"/>
    </location>
</feature>
<feature type="compositionally biased region" description="Basic and acidic residues" evidence="7">
    <location>
        <begin position="3230"/>
        <end position="3240"/>
    </location>
</feature>
<feature type="domain" description="DUF3638" evidence="8">
    <location>
        <begin position="2068"/>
        <end position="2291"/>
    </location>
</feature>
<dbReference type="EC" id="3.4.19.12" evidence="2"/>
<dbReference type="OrthoDB" id="3182339at2759"/>
<evidence type="ECO:0000256" key="1">
    <source>
        <dbReference type="ARBA" id="ARBA00000707"/>
    </source>
</evidence>
<accession>A0A6A6QT40</accession>
<proteinExistence type="predicted"/>
<dbReference type="InterPro" id="IPR046541">
    <property type="entry name" value="DUF6606"/>
</dbReference>
<evidence type="ECO:0000256" key="7">
    <source>
        <dbReference type="SAM" id="MobiDB-lite"/>
    </source>
</evidence>
<keyword evidence="4" id="KW-0833">Ubl conjugation pathway</keyword>
<evidence type="ECO:0000259" key="9">
    <source>
        <dbReference type="Pfam" id="PF12359"/>
    </source>
</evidence>
<evidence type="ECO:0000256" key="6">
    <source>
        <dbReference type="ARBA" id="ARBA00022807"/>
    </source>
</evidence>
<dbReference type="InterPro" id="IPR022105">
    <property type="entry name" value="DUF3645"/>
</dbReference>
<reference evidence="11" key="1">
    <citation type="journal article" date="2020" name="Stud. Mycol.">
        <title>101 Dothideomycetes genomes: a test case for predicting lifestyles and emergence of pathogens.</title>
        <authorList>
            <person name="Haridas S."/>
            <person name="Albert R."/>
            <person name="Binder M."/>
            <person name="Bloem J."/>
            <person name="Labutti K."/>
            <person name="Salamov A."/>
            <person name="Andreopoulos B."/>
            <person name="Baker S."/>
            <person name="Barry K."/>
            <person name="Bills G."/>
            <person name="Bluhm B."/>
            <person name="Cannon C."/>
            <person name="Castanera R."/>
            <person name="Culley D."/>
            <person name="Daum C."/>
            <person name="Ezra D."/>
            <person name="Gonzalez J."/>
            <person name="Henrissat B."/>
            <person name="Kuo A."/>
            <person name="Liang C."/>
            <person name="Lipzen A."/>
            <person name="Lutzoni F."/>
            <person name="Magnuson J."/>
            <person name="Mondo S."/>
            <person name="Nolan M."/>
            <person name="Ohm R."/>
            <person name="Pangilinan J."/>
            <person name="Park H.-J."/>
            <person name="Ramirez L."/>
            <person name="Alfaro M."/>
            <person name="Sun H."/>
            <person name="Tritt A."/>
            <person name="Yoshinaga Y."/>
            <person name="Zwiers L.-H."/>
            <person name="Turgeon B."/>
            <person name="Goodwin S."/>
            <person name="Spatafora J."/>
            <person name="Crous P."/>
            <person name="Grigoriev I."/>
        </authorList>
    </citation>
    <scope>NUCLEOTIDE SEQUENCE</scope>
    <source>
        <strain evidence="11">CBS 269.34</strain>
    </source>
</reference>
<dbReference type="EMBL" id="MU004190">
    <property type="protein sequence ID" value="KAF2494893.1"/>
    <property type="molecule type" value="Genomic_DNA"/>
</dbReference>
<comment type="catalytic activity">
    <reaction evidence="1">
        <text>Thiol-dependent hydrolysis of ester, thioester, amide, peptide and isopeptide bonds formed by the C-terminal Gly of ubiquitin (a 76-residue protein attached to proteins as an intracellular targeting signal).</text>
        <dbReference type="EC" id="3.4.19.12"/>
    </reaction>
</comment>
<keyword evidence="6" id="KW-0788">Thiol protease</keyword>
<feature type="compositionally biased region" description="Acidic residues" evidence="7">
    <location>
        <begin position="3209"/>
        <end position="3229"/>
    </location>
</feature>
<dbReference type="InterPro" id="IPR051346">
    <property type="entry name" value="OTU_Deubiquitinase"/>
</dbReference>
<evidence type="ECO:0000256" key="5">
    <source>
        <dbReference type="ARBA" id="ARBA00022801"/>
    </source>
</evidence>
<keyword evidence="12" id="KW-1185">Reference proteome</keyword>
<feature type="domain" description="DUF3645" evidence="9">
    <location>
        <begin position="2413"/>
        <end position="2443"/>
    </location>
</feature>
<dbReference type="PANTHER" id="PTHR13367">
    <property type="entry name" value="UBIQUITIN THIOESTERASE"/>
    <property type="match status" value="1"/>
</dbReference>
<dbReference type="Pfam" id="PF12340">
    <property type="entry name" value="DUF3638"/>
    <property type="match status" value="1"/>
</dbReference>
<keyword evidence="3" id="KW-0645">Protease</keyword>
<dbReference type="InterPro" id="IPR027417">
    <property type="entry name" value="P-loop_NTPase"/>
</dbReference>
<evidence type="ECO:0000256" key="3">
    <source>
        <dbReference type="ARBA" id="ARBA00022670"/>
    </source>
</evidence>
<evidence type="ECO:0000259" key="8">
    <source>
        <dbReference type="Pfam" id="PF12340"/>
    </source>
</evidence>
<dbReference type="InterPro" id="IPR022099">
    <property type="entry name" value="DUF3638"/>
</dbReference>
<keyword evidence="5" id="KW-0378">Hydrolase</keyword>
<evidence type="ECO:0000256" key="4">
    <source>
        <dbReference type="ARBA" id="ARBA00022786"/>
    </source>
</evidence>
<evidence type="ECO:0000259" key="10">
    <source>
        <dbReference type="Pfam" id="PF20255"/>
    </source>
</evidence>
<feature type="region of interest" description="Disordered" evidence="7">
    <location>
        <begin position="3182"/>
        <end position="3249"/>
    </location>
</feature>
<name>A0A6A6QT40_9PEZI</name>
<dbReference type="GO" id="GO:0006508">
    <property type="term" value="P:proteolysis"/>
    <property type="evidence" value="ECO:0007669"/>
    <property type="project" value="UniProtKB-KW"/>
</dbReference>
<dbReference type="SUPFAM" id="SSF52540">
    <property type="entry name" value="P-loop containing nucleoside triphosphate hydrolases"/>
    <property type="match status" value="1"/>
</dbReference>
<evidence type="ECO:0000313" key="11">
    <source>
        <dbReference type="EMBL" id="KAF2494893.1"/>
    </source>
</evidence>
<evidence type="ECO:0000313" key="12">
    <source>
        <dbReference type="Proteomes" id="UP000799750"/>
    </source>
</evidence>
<gene>
    <name evidence="11" type="ORF">BU16DRAFT_590135</name>
</gene>
<feature type="compositionally biased region" description="Polar residues" evidence="7">
    <location>
        <begin position="3182"/>
        <end position="3194"/>
    </location>
</feature>
<dbReference type="PANTHER" id="PTHR13367:SF32">
    <property type="entry name" value="DUF6606 DOMAIN-CONTAINING PROTEIN"/>
    <property type="match status" value="1"/>
</dbReference>
<sequence length="3263" mass="369580">MNDTHSAHSGLLESLFHHVVLPPRVPGKRDGKRADIERALIDRFIDASRVMRTLATDGPHRKAWESVCRSLQTSRTCNAGGKLDKTSLRREFCSLTDRETLVLHLPEQNCGILIRRRGEMIAFEVFEVSSLSADVLASPNALVRTFPGTSVILDRSVFGDASFQEELAAFLQQASTESIKRFAAKTHKAGSLAFESRDTADPALITSMLMTLLEANGRRVYPPLLRKRIHDDVCWEDGGDQPWRRSEFWLVLRVAVQRELCVLLGGEIGRAHYKFVMCVLLASLLDDTLTTLDPASVHLIKAKLCRRLVKLEVDKDRASLDLRPVYQSLFENLATRFDKSVQDAARNIELRWEAMKKSIRRPVYPLPKRADPRDVVLQLPNSRAYLEQVRKEILRPTLTQFYDHDQFRKDFQAMLASKSQFKAFSERHFNLIDLEVEIRTRVCQITDSLDPTVQVDVTARDNSANSTSSPNNSLDLREKQCIELANLIDKYISVVGTAYDEYADRKGEMLLTVMELWVVMDQCATKKYPLLKAYNPGFPPAIMDVLNLPHLSQLHRLKDVQEYVEGRRMQRGENDTIFRDPSEDCFGVRYYKDCPMLHRLHDEIEEDAQSAREQKEIEWNALNAEYEIMIRQISEASCVFRIDEKSSERYHDTRNCTKCFLERKAWRHRIEIHEHPLPADVNAARAVVFELGIPEGFARYRNSTFTIIAKLTRSEPPERIQPRMSLCDYAPLKAYKVTVAHITGVPLAGITLASSAKAFIDTHYSKVRFPVSLDDVCLPSGLKYRLYDTGHHIWPDKQYQRPTLRHHFKLKLPAESPFADLQLSPDFAADHYGPTSNQIIASQSVCPSGVNSHEFMAFQSLSSGYNRRWLVLLMELGSSNINFSTEASSCMVSTVALQAGPAAGSDVLRATHRVFRDDSFCEELLTQLSSRLSGLKANWREVYLMDMLITLMLRLWSLSVNRHFSAKALDLLAQARLITFAWLSALRKEAATAVDAETSQRITSYALWAALLCKRTFVVFADQNVLLDPASTRCFIESSITVQDSFVGNPGTLARTLRYRLVSDLTMTYNMRHILRQSVERNQSSLQMAINTFWPVFEAGAPQPPVACVFLQPPYEWVLELILSATNQMSQQVVHYALLYGTLGVNGCPLGKLPVQYRTHPLLKLLFGTQNLLVFNSQLQGMSHGIALDLPYNHQAHIGFRDNQLVVKARVNGAILEYIPREVFGSASNFDLPFSLVDNRFHWLNPRSGLLEIRQGPEPWKSRESDWVLNLNTRQAHRRKVTLVDPHSTLFQSIARQFTYFEYRQHLTVFQPPFRNLTVDLRRMELSFTVNRRNLLECSQLQSEIDPNQDAGTWYGLNSKIVLRSTLNPRQRSIIVPKGPLTCRKNNAHVAVDVANVFGQYGTYTINSILGRLDCAAEPTLLYSKALFHAYTAFVLPDPLTGRTGTEESIKYLKSGSFQPWEPLSIHSYNILKDIAKLSPQREYYPADLRCMQTVVSNPGCSISIEHPEFRQLVKFIIQRSEDLRVFAPQLASIPLVEPPGKSLLAERSFLRHSRYHRSILPEEPQVIIADVEYTARDSCPRSYGRSKVFECASIVRSWPNAIKTTTDLAGILQQWPIIGGYNGKFDKVVISDLLSLDMSREWGRLVKMCQAFDPKDRYPLMFLASLLAFAKDVNMDIVRTLIAFAVSNDLKSLTPPQWPSYSHFRKDQHPRADHLLQLMKPCREAYTNDIKDTLWSTLSYKQRKKYELEELQHEALVQKQCQSFADFLLTQWPCIEPNITGFSLDILLDCEMAMAAIKPEWLRWFQNIQLSAHVSQVQAILDRLHIDIEVELPRGSSGTQAVLPTRIRGGEVPTLLDLVSKRGPRILASIVPGTIGKTQVGGTLIERPNGALPSSKKSEKPSLSVTTAPALTSTNELERVISTMTASQSLVRQRYGRDLEASLVALKSLSPATSDETVLNPAQLSSDITNASKIVHGLIAEIRQALEAHDSRSKWLRVGGLTPCDTRISLLELLRSTAHAKFGKGMKQALVRYAVSLTKLQRLLRIQDALIKGHRQRFTEERNNNGHSNWQPLERTDWLLLEIESDILIRPRQVDVALATISPASRGNSILQYQMGQGKTSVILPMVAAVLADATQLSRIIVPRSLLLQTAQIFQARLGGLLGRTICHVPFSRKTDTSPKTLEKYHSIHEEALKKCSIILGLPEHLMSFRLSGLQRISDDKLVEASLMVNIQRWLSRVSRDVLDECDITLAVRTQLIYPSGSQSAVDGNPYRWQTVEAVLRLVDSNLTALRDRFPQSIEVVRRPSGGYPFIYLLRKDVEDSLIEQLVKEICSGRTSVLPATKECSEDDRVAIQHFMSKPKVCDDVTKRVHGIFPGKPAYLQILHLLRGLFVHRILLLTLKKRWNVQYGLNPLRDPIAVPYHAKGVPSAQSEWGHPDVSILFTCLSFYYDGLTLPQIHQSLEHVLKGDDPTTEYERWATEDLPGSLRDWNAINVDDEAQLAEIHHHVRYNVNVIDHYLNNFVFPKHAKQFKVKLSASAWDIPLLSPENEIKATKSSSRQVRKALTTGFSGTNDSRNMLPLNIKQEDLSGLWHTNAEVLTFMLAPRSRKFFVTADYWGRRLSEVDILKKLAGTNIRVLIDAGAQILELDNLSLVKAWLVADHEATAAVYFDTDNKAWVLYRHGYRIPLLASPFAENLKECLVYLDEAHTRGTDLKLPTDAIGALTLGLNVSKDSLAQAAMRLRQLGTTQSVVFLAPPEVHQSIMDLVQKKHSDPVDSYDVVQWVLEQTVIGIEQLQPLYYAQGADFCRRTQAALDNSDFMEDTCERDAYLAVLRQKERQTLKTLYAPKTSKASPDMTTYCPPLAVFKERLDVQRRSFQDTGNAVHGSALEEVEIEREVEVAYEVEDVREVQRPTQSMPLPFGGLHRDLTRFVQTGRLSAGSAAFQNAFLALRRTVAGAKYGVDAESMSSRLYVSMEFSRTVALYRPDDTFQRPVNFILWSSVTKDYMIISPEECEICIALIRDMAEPPTHLLNYAAPVTRKMLRFNDLRFYAIPELPRQWKAPGWLKIELGIIAGRLYFDWDEHSKLLQYLGAAVDEEDEELENSYTHLPSSDISDGDAKDDDLRLREQQKGQKRFSSNPLAFLHEWLTVRRKGQDFEQTPLGHIVQGKSLTSAHSFFQVGSTASRGQKPMASNSKHVRGARNGRMNGSDSEDAEDFLDDEFFDAEEGPDAEFRDEDHGFDESGEVGGAFFNGDEEYVEAGMTP</sequence>
<dbReference type="GO" id="GO:0004843">
    <property type="term" value="F:cysteine-type deubiquitinase activity"/>
    <property type="evidence" value="ECO:0007669"/>
    <property type="project" value="UniProtKB-EC"/>
</dbReference>
<dbReference type="Proteomes" id="UP000799750">
    <property type="component" value="Unassembled WGS sequence"/>
</dbReference>
<protein>
    <recommendedName>
        <fullName evidence="2">ubiquitinyl hydrolase 1</fullName>
        <ecNumber evidence="2">3.4.19.12</ecNumber>
    </recommendedName>
</protein>
<evidence type="ECO:0000256" key="2">
    <source>
        <dbReference type="ARBA" id="ARBA00012759"/>
    </source>
</evidence>
<dbReference type="Pfam" id="PF12359">
    <property type="entry name" value="DUF3645"/>
    <property type="match status" value="1"/>
</dbReference>
<organism evidence="11 12">
    <name type="scientific">Lophium mytilinum</name>
    <dbReference type="NCBI Taxonomy" id="390894"/>
    <lineage>
        <taxon>Eukaryota</taxon>
        <taxon>Fungi</taxon>
        <taxon>Dikarya</taxon>
        <taxon>Ascomycota</taxon>
        <taxon>Pezizomycotina</taxon>
        <taxon>Dothideomycetes</taxon>
        <taxon>Pleosporomycetidae</taxon>
        <taxon>Mytilinidiales</taxon>
        <taxon>Mytilinidiaceae</taxon>
        <taxon>Lophium</taxon>
    </lineage>
</organism>